<evidence type="ECO:0000313" key="2">
    <source>
        <dbReference type="EMBL" id="MDM3930093.1"/>
    </source>
</evidence>
<dbReference type="EMBL" id="CP015270">
    <property type="protein sequence ID" value="ASL18449.1"/>
    <property type="molecule type" value="Genomic_DNA"/>
</dbReference>
<dbReference type="Proteomes" id="UP001529272">
    <property type="component" value="Unassembled WGS sequence"/>
</dbReference>
<name>A0A7U5MRN0_MYCIT</name>
<proteinExistence type="predicted"/>
<dbReference type="SUPFAM" id="SSF47598">
    <property type="entry name" value="Ribbon-helix-helix"/>
    <property type="match status" value="2"/>
</dbReference>
<keyword evidence="4" id="KW-1185">Reference proteome</keyword>
<dbReference type="EMBL" id="JASZZX010000060">
    <property type="protein sequence ID" value="MDM3930093.1"/>
    <property type="molecule type" value="Genomic_DNA"/>
</dbReference>
<sequence>MTAKSTTADAVRASVIRRPTGAAAAARAASTFQGTEEARVNSPAAAVHEAMRTTLHLPSSLRTGLKRRALDADTTMTDLIRAAISAGLQDAAGLAAASIAHRRATGGARTTLDLPRHMHRTLKRLAADEDTSVQALVSAAIHRAYPELA</sequence>
<evidence type="ECO:0000313" key="3">
    <source>
        <dbReference type="Proteomes" id="UP000198286"/>
    </source>
</evidence>
<evidence type="ECO:0000313" key="1">
    <source>
        <dbReference type="EMBL" id="ASL18449.1"/>
    </source>
</evidence>
<organism evidence="1 3">
    <name type="scientific">Mycobacterium intracellulare subsp. chimaera</name>
    <dbReference type="NCBI Taxonomy" id="222805"/>
    <lineage>
        <taxon>Bacteria</taxon>
        <taxon>Bacillati</taxon>
        <taxon>Actinomycetota</taxon>
        <taxon>Actinomycetes</taxon>
        <taxon>Mycobacteriales</taxon>
        <taxon>Mycobacteriaceae</taxon>
        <taxon>Mycobacterium</taxon>
        <taxon>Mycobacterium avium complex (MAC)</taxon>
    </lineage>
</organism>
<evidence type="ECO:0000313" key="4">
    <source>
        <dbReference type="Proteomes" id="UP001529272"/>
    </source>
</evidence>
<accession>A0A7U5MRN0</accession>
<protein>
    <submittedName>
        <fullName evidence="1">Ribbon-helix-helix protein, copG family</fullName>
    </submittedName>
</protein>
<reference evidence="2 4" key="2">
    <citation type="submission" date="2023-06" db="EMBL/GenBank/DDBJ databases">
        <title>Itaconate inhibition of nontuberculous mycobacteria.</title>
        <authorList>
            <person name="Breen P."/>
            <person name="Zimbric M."/>
            <person name="Caverly L."/>
        </authorList>
    </citation>
    <scope>NUCLEOTIDE SEQUENCE [LARGE SCALE GENOMIC DNA]</scope>
    <source>
        <strain evidence="2 4">FLAC1071</strain>
    </source>
</reference>
<geneLocation type="plasmid" evidence="1 3">
    <name>unnamed 3</name>
</geneLocation>
<reference evidence="1 3" key="1">
    <citation type="journal article" date="2017" name="Lancet Infect. Dis.">
        <title>Global outbreak of severe Mycobacterium chimaera disease after cardiac surgery: a molecular epidemiological study.</title>
        <authorList>
            <person name="van Ingen J."/>
            <person name="Kohl T."/>
            <person name="Kranzer K."/>
            <person name="Hasse B."/>
            <person name="Keller P."/>
            <person name="Szafranska A."/>
            <person name="Hillemann D."/>
            <person name="Chand M."/>
            <person name="Schreiber P."/>
            <person name="Sommerstein R."/>
            <person name="Berger C."/>
            <person name="Genoni M."/>
            <person name="Ruegg C."/>
            <person name="Troillet N."/>
            <person name="Widmer A.F."/>
            <person name="Becker S.L."/>
            <person name="Herrmann M."/>
            <person name="Eckmanns T."/>
            <person name="Haller S."/>
            <person name="Hoeller C."/>
            <person name="Debast S.B."/>
            <person name="Wolfhagen M.J."/>
            <person name="Hopman J."/>
            <person name="Kluytmans J."/>
            <person name="Langelaar M."/>
            <person name="Notermans D.W."/>
            <person name="ten Oever J."/>
            <person name="van den Barselaar P."/>
            <person name="Vonk A.B.A."/>
            <person name="Vos M.C."/>
            <person name="Ahmed N."/>
            <person name="Brown T."/>
            <person name="Crook D."/>
            <person name="Lamagni T."/>
            <person name="Phin N."/>
            <person name="Smith E.G."/>
            <person name="Zambon M."/>
            <person name="Serr A."/>
            <person name="Goetting T."/>
            <person name="Ebner W."/>
            <person name="Thuermer A."/>
            <person name="Utpatel C."/>
            <person name="Sproer C."/>
            <person name="Bunk B."/>
            <person name="Nubel U."/>
            <person name="Bloemberg G."/>
            <person name="Bottger E."/>
            <person name="Niemann S."/>
            <person name="Wagner D."/>
            <person name="Sax H."/>
        </authorList>
    </citation>
    <scope>NUCLEOTIDE SEQUENCE [LARGE SCALE GENOMIC DNA]</scope>
    <source>
        <strain evidence="1 3">ZUERICH-2</strain>
        <plasmid evidence="1 3">unnamed 3</plasmid>
    </source>
</reference>
<reference evidence="2" key="4">
    <citation type="submission" date="2023-06" db="EMBL/GenBank/DDBJ databases">
        <authorList>
            <person name="Spilker T."/>
        </authorList>
    </citation>
    <scope>NUCLEOTIDE SEQUENCE</scope>
    <source>
        <strain evidence="2">FLAC1071</strain>
    </source>
</reference>
<dbReference type="Proteomes" id="UP000198286">
    <property type="component" value="Plasmid unnamed 3"/>
</dbReference>
<gene>
    <name evidence="1" type="ORF">MYCOZU2_06104</name>
    <name evidence="2" type="ORF">QRB35_29530</name>
</gene>
<dbReference type="GO" id="GO:0006355">
    <property type="term" value="P:regulation of DNA-templated transcription"/>
    <property type="evidence" value="ECO:0007669"/>
    <property type="project" value="InterPro"/>
</dbReference>
<dbReference type="RefSeq" id="WP_054585713.1">
    <property type="nucleotide sequence ID" value="NZ_CP015270.1"/>
</dbReference>
<reference evidence="4" key="3">
    <citation type="submission" date="2023-06" db="EMBL/GenBank/DDBJ databases">
        <title>Itaconate inhibition of nontuberculous mycobacteria.</title>
        <authorList>
            <person name="Spilker T."/>
        </authorList>
    </citation>
    <scope>NUCLEOTIDE SEQUENCE [LARGE SCALE GENOMIC DNA]</scope>
    <source>
        <strain evidence="4">FLAC1071</strain>
    </source>
</reference>
<keyword evidence="1" id="KW-0614">Plasmid</keyword>
<dbReference type="InterPro" id="IPR010985">
    <property type="entry name" value="Ribbon_hlx_hlx"/>
</dbReference>
<dbReference type="AlphaFoldDB" id="A0A7U5MRN0"/>